<dbReference type="PANTHER" id="PTHR30349:SF64">
    <property type="entry name" value="PROPHAGE INTEGRASE INTD-RELATED"/>
    <property type="match status" value="1"/>
</dbReference>
<evidence type="ECO:0000256" key="1">
    <source>
        <dbReference type="ARBA" id="ARBA00008857"/>
    </source>
</evidence>
<dbReference type="InterPro" id="IPR002104">
    <property type="entry name" value="Integrase_catalytic"/>
</dbReference>
<dbReference type="Gene3D" id="1.10.443.10">
    <property type="entry name" value="Intergrase catalytic core"/>
    <property type="match status" value="1"/>
</dbReference>
<proteinExistence type="inferred from homology"/>
<dbReference type="GO" id="GO:0003677">
    <property type="term" value="F:DNA binding"/>
    <property type="evidence" value="ECO:0007669"/>
    <property type="project" value="UniProtKB-KW"/>
</dbReference>
<dbReference type="EMBL" id="UGHF01000001">
    <property type="protein sequence ID" value="STO60079.1"/>
    <property type="molecule type" value="Genomic_DNA"/>
</dbReference>
<evidence type="ECO:0000313" key="7">
    <source>
        <dbReference type="Proteomes" id="UP000254329"/>
    </source>
</evidence>
<evidence type="ECO:0000313" key="6">
    <source>
        <dbReference type="EMBL" id="STO60079.1"/>
    </source>
</evidence>
<reference evidence="6 7" key="1">
    <citation type="submission" date="2018-06" db="EMBL/GenBank/DDBJ databases">
        <authorList>
            <consortium name="Pathogen Informatics"/>
            <person name="Doyle S."/>
        </authorList>
    </citation>
    <scope>NUCLEOTIDE SEQUENCE [LARGE SCALE GENOMIC DNA]</scope>
    <source>
        <strain evidence="6 7">NCTC1659</strain>
    </source>
</reference>
<sequence length="368" mass="42889">MSIRKNKNGIWQIDFTTPNGERVRCSSKTTDKKLAQQMHDKLKHEAWQIDQLNKRPERTVEQALIRFLEKSEHQKDLDTKIRHAKYWRETIGHKLLSSLTSDDIYNNLPTHVLKTGKKLSPSTQNRYRTSIMRALNLARQAGWVDTIPFLAKNEEPKKRVRWITKDEANLLLKNMTLEWMRDICFFALMTGARMTEILTMTWSKIDFSQSIAIVTSDIAKSGRARALPLNRAAINFLRQKETKRISDYVFHRGKGKMITDIDRDHLHKALELSNISDFRFHDFRHTWASWHVQAGTPLLTLKELGGWETTEMVQKYAHLNADHLLTYANHVKFTSNGLIDTTKLEAKNDDLENIEENKKSRKLLISKA</sequence>
<keyword evidence="4" id="KW-0233">DNA recombination</keyword>
<dbReference type="SUPFAM" id="SSF56349">
    <property type="entry name" value="DNA breaking-rejoining enzymes"/>
    <property type="match status" value="1"/>
</dbReference>
<dbReference type="InterPro" id="IPR013762">
    <property type="entry name" value="Integrase-like_cat_sf"/>
</dbReference>
<accession>A0A377HVY4</accession>
<dbReference type="GO" id="GO:0015074">
    <property type="term" value="P:DNA integration"/>
    <property type="evidence" value="ECO:0007669"/>
    <property type="project" value="UniProtKB-KW"/>
</dbReference>
<protein>
    <submittedName>
        <fullName evidence="6">Prophage integrase</fullName>
    </submittedName>
</protein>
<dbReference type="STRING" id="733.B0186_03945"/>
<dbReference type="Gene3D" id="1.10.150.130">
    <property type="match status" value="1"/>
</dbReference>
<keyword evidence="7" id="KW-1185">Reference proteome</keyword>
<comment type="similarity">
    <text evidence="1">Belongs to the 'phage' integrase family.</text>
</comment>
<evidence type="ECO:0000256" key="3">
    <source>
        <dbReference type="ARBA" id="ARBA00023125"/>
    </source>
</evidence>
<dbReference type="Pfam" id="PF00589">
    <property type="entry name" value="Phage_integrase"/>
    <property type="match status" value="1"/>
</dbReference>
<evidence type="ECO:0000259" key="5">
    <source>
        <dbReference type="PROSITE" id="PS51898"/>
    </source>
</evidence>
<dbReference type="InterPro" id="IPR050090">
    <property type="entry name" value="Tyrosine_recombinase_XerCD"/>
</dbReference>
<dbReference type="PROSITE" id="PS51898">
    <property type="entry name" value="TYR_RECOMBINASE"/>
    <property type="match status" value="1"/>
</dbReference>
<organism evidence="6 7">
    <name type="scientific">Canicola haemoglobinophilus</name>
    <dbReference type="NCBI Taxonomy" id="733"/>
    <lineage>
        <taxon>Bacteria</taxon>
        <taxon>Pseudomonadati</taxon>
        <taxon>Pseudomonadota</taxon>
        <taxon>Gammaproteobacteria</taxon>
        <taxon>Pasteurellales</taxon>
        <taxon>Pasteurellaceae</taxon>
        <taxon>Canicola</taxon>
    </lineage>
</organism>
<dbReference type="CDD" id="cd00796">
    <property type="entry name" value="INT_Rci_Hp1_C"/>
    <property type="match status" value="1"/>
</dbReference>
<gene>
    <name evidence="6" type="ORF">NCTC1659_01350</name>
</gene>
<feature type="domain" description="Tyr recombinase" evidence="5">
    <location>
        <begin position="158"/>
        <end position="329"/>
    </location>
</feature>
<evidence type="ECO:0000256" key="2">
    <source>
        <dbReference type="ARBA" id="ARBA00022908"/>
    </source>
</evidence>
<dbReference type="AlphaFoldDB" id="A0A377HVY4"/>
<dbReference type="InterPro" id="IPR010998">
    <property type="entry name" value="Integrase_recombinase_N"/>
</dbReference>
<dbReference type="InterPro" id="IPR011010">
    <property type="entry name" value="DNA_brk_join_enz"/>
</dbReference>
<evidence type="ECO:0000256" key="4">
    <source>
        <dbReference type="ARBA" id="ARBA00023172"/>
    </source>
</evidence>
<dbReference type="PANTHER" id="PTHR30349">
    <property type="entry name" value="PHAGE INTEGRASE-RELATED"/>
    <property type="match status" value="1"/>
</dbReference>
<keyword evidence="3" id="KW-0238">DNA-binding</keyword>
<dbReference type="GO" id="GO:0006310">
    <property type="term" value="P:DNA recombination"/>
    <property type="evidence" value="ECO:0007669"/>
    <property type="project" value="UniProtKB-KW"/>
</dbReference>
<dbReference type="Proteomes" id="UP000254329">
    <property type="component" value="Unassembled WGS sequence"/>
</dbReference>
<keyword evidence="2" id="KW-0229">DNA integration</keyword>
<name>A0A377HVY4_9PAST</name>